<organism evidence="1 2">
    <name type="scientific">Solanum commersonii</name>
    <name type="common">Commerson's wild potato</name>
    <name type="synonym">Commerson's nightshade</name>
    <dbReference type="NCBI Taxonomy" id="4109"/>
    <lineage>
        <taxon>Eukaryota</taxon>
        <taxon>Viridiplantae</taxon>
        <taxon>Streptophyta</taxon>
        <taxon>Embryophyta</taxon>
        <taxon>Tracheophyta</taxon>
        <taxon>Spermatophyta</taxon>
        <taxon>Magnoliopsida</taxon>
        <taxon>eudicotyledons</taxon>
        <taxon>Gunneridae</taxon>
        <taxon>Pentapetalae</taxon>
        <taxon>asterids</taxon>
        <taxon>lamiids</taxon>
        <taxon>Solanales</taxon>
        <taxon>Solanaceae</taxon>
        <taxon>Solanoideae</taxon>
        <taxon>Solaneae</taxon>
        <taxon>Solanum</taxon>
    </lineage>
</organism>
<name>A0A9J6B4Z6_SOLCO</name>
<protein>
    <submittedName>
        <fullName evidence="1">Uncharacterized protein</fullName>
    </submittedName>
</protein>
<keyword evidence="2" id="KW-1185">Reference proteome</keyword>
<sequence>IILYNLILSYIIKSVYIVFKAQLVGIVDALVDLPFGFVHRLYAFAFSIFALSTLEPWARLRPFGDSPNALGLRPFFFVLLSCLLPFCQFKKDVSNSATQVSIMTVHNKTQLTHARINCILKDSSCDTPLSKILKLTILASNASSSSTKVFKCPHTNNDSIFTHNGSII</sequence>
<comment type="caution">
    <text evidence="1">The sequence shown here is derived from an EMBL/GenBank/DDBJ whole genome shotgun (WGS) entry which is preliminary data.</text>
</comment>
<gene>
    <name evidence="1" type="ORF">H5410_003393</name>
</gene>
<accession>A0A9J6B4Z6</accession>
<evidence type="ECO:0000313" key="2">
    <source>
        <dbReference type="Proteomes" id="UP000824120"/>
    </source>
</evidence>
<feature type="non-terminal residue" evidence="1">
    <location>
        <position position="168"/>
    </location>
</feature>
<evidence type="ECO:0000313" key="1">
    <source>
        <dbReference type="EMBL" id="KAG5631676.1"/>
    </source>
</evidence>
<dbReference type="AlphaFoldDB" id="A0A9J6B4Z6"/>
<reference evidence="1 2" key="1">
    <citation type="submission" date="2020-09" db="EMBL/GenBank/DDBJ databases">
        <title>De no assembly of potato wild relative species, Solanum commersonii.</title>
        <authorList>
            <person name="Cho K."/>
        </authorList>
    </citation>
    <scope>NUCLEOTIDE SEQUENCE [LARGE SCALE GENOMIC DNA]</scope>
    <source>
        <strain evidence="1">LZ3.2</strain>
        <tissue evidence="1">Leaf</tissue>
    </source>
</reference>
<proteinExistence type="predicted"/>
<dbReference type="EMBL" id="JACXVP010000001">
    <property type="protein sequence ID" value="KAG5631676.1"/>
    <property type="molecule type" value="Genomic_DNA"/>
</dbReference>
<dbReference type="Proteomes" id="UP000824120">
    <property type="component" value="Chromosome 1"/>
</dbReference>